<dbReference type="Proteomes" id="UP000176009">
    <property type="component" value="Unassembled WGS sequence"/>
</dbReference>
<dbReference type="EMBL" id="LKTR01000034">
    <property type="protein sequence ID" value="PKD17468.1"/>
    <property type="molecule type" value="Genomic_DNA"/>
</dbReference>
<evidence type="ECO:0000313" key="2">
    <source>
        <dbReference type="EMBL" id="PKD17468.1"/>
    </source>
</evidence>
<reference evidence="2 4" key="1">
    <citation type="submission" date="2015-10" db="EMBL/GenBank/DDBJ databases">
        <title>Draft genome sequence of Salegentibacter salinarum KCTC 12975.</title>
        <authorList>
            <person name="Lin W."/>
            <person name="Zheng Q."/>
        </authorList>
    </citation>
    <scope>NUCLEOTIDE SEQUENCE [LARGE SCALE GENOMIC DNA]</scope>
    <source>
        <strain evidence="2 4">KCTC 12974</strain>
    </source>
</reference>
<organism evidence="2 4">
    <name type="scientific">Salegentibacter salarius</name>
    <dbReference type="NCBI Taxonomy" id="435906"/>
    <lineage>
        <taxon>Bacteria</taxon>
        <taxon>Pseudomonadati</taxon>
        <taxon>Bacteroidota</taxon>
        <taxon>Flavobacteriia</taxon>
        <taxon>Flavobacteriales</taxon>
        <taxon>Flavobacteriaceae</taxon>
        <taxon>Salegentibacter</taxon>
    </lineage>
</organism>
<dbReference type="AlphaFoldDB" id="A0A2N0TS02"/>
<dbReference type="Pfam" id="PF22752">
    <property type="entry name" value="DUF488-N3i"/>
    <property type="match status" value="1"/>
</dbReference>
<dbReference type="Proteomes" id="UP000232533">
    <property type="component" value="Unassembled WGS sequence"/>
</dbReference>
<protein>
    <recommendedName>
        <fullName evidence="5">MarR family transcriptional regulator</fullName>
    </recommendedName>
</protein>
<evidence type="ECO:0000313" key="4">
    <source>
        <dbReference type="Proteomes" id="UP000232533"/>
    </source>
</evidence>
<dbReference type="RefSeq" id="WP_070054956.1">
    <property type="nucleotide sequence ID" value="NZ_FVZF01000031.1"/>
</dbReference>
<evidence type="ECO:0000313" key="1">
    <source>
        <dbReference type="EMBL" id="OEY71875.1"/>
    </source>
</evidence>
<dbReference type="PANTHER" id="PTHR36849:SF1">
    <property type="entry name" value="CYTOPLASMIC PROTEIN"/>
    <property type="match status" value="1"/>
</dbReference>
<keyword evidence="3" id="KW-1185">Reference proteome</keyword>
<accession>A0A2N0TS02</accession>
<dbReference type="InterPro" id="IPR052552">
    <property type="entry name" value="YeaO-like"/>
</dbReference>
<dbReference type="EMBL" id="MJBR01000034">
    <property type="protein sequence ID" value="OEY71875.1"/>
    <property type="molecule type" value="Genomic_DNA"/>
</dbReference>
<evidence type="ECO:0000313" key="3">
    <source>
        <dbReference type="Proteomes" id="UP000176009"/>
    </source>
</evidence>
<sequence length="117" mass="14127">MNIEIARIYEHKEASDNIRILVDRLWPRGVSKEDAHLDYWQKQWAPSEDLRKRFHQDKISWDEFSENYKEELNNNKKSILEDLQEIDKRKKLILLYGSKDKSQNHAVLLKDFLDTVN</sequence>
<dbReference type="OrthoDB" id="9790745at2"/>
<reference evidence="1 3" key="2">
    <citation type="submission" date="2016-09" db="EMBL/GenBank/DDBJ databases">
        <title>Genome Sequence of Salegentibacter salarius,Isolated from a Marine Solar Saltern of the Yellow Sea in South Korea.</title>
        <authorList>
            <person name="Zheng Q."/>
            <person name="Liu Y."/>
        </authorList>
    </citation>
    <scope>NUCLEOTIDE SEQUENCE [LARGE SCALE GENOMIC DNA]</scope>
    <source>
        <strain evidence="1 3">KCTC 12974</strain>
    </source>
</reference>
<dbReference type="PANTHER" id="PTHR36849">
    <property type="entry name" value="CYTOPLASMIC PROTEIN-RELATED"/>
    <property type="match status" value="1"/>
</dbReference>
<name>A0A2N0TS02_9FLAO</name>
<proteinExistence type="predicted"/>
<gene>
    <name evidence="2" type="ORF">APR40_04225</name>
    <name evidence="1" type="ORF">BHS39_04225</name>
</gene>
<evidence type="ECO:0008006" key="5">
    <source>
        <dbReference type="Google" id="ProtNLM"/>
    </source>
</evidence>
<comment type="caution">
    <text evidence="2">The sequence shown here is derived from an EMBL/GenBank/DDBJ whole genome shotgun (WGS) entry which is preliminary data.</text>
</comment>